<name>A0AA38R1Z0_9PEZI</name>
<dbReference type="Proteomes" id="UP001174694">
    <property type="component" value="Unassembled WGS sequence"/>
</dbReference>
<protein>
    <submittedName>
        <fullName evidence="2">Uncharacterized protein</fullName>
    </submittedName>
</protein>
<evidence type="ECO:0000313" key="3">
    <source>
        <dbReference type="Proteomes" id="UP001174694"/>
    </source>
</evidence>
<feature type="region of interest" description="Disordered" evidence="1">
    <location>
        <begin position="112"/>
        <end position="137"/>
    </location>
</feature>
<gene>
    <name evidence="2" type="ORF">NKR23_g12332</name>
</gene>
<feature type="region of interest" description="Disordered" evidence="1">
    <location>
        <begin position="190"/>
        <end position="225"/>
    </location>
</feature>
<proteinExistence type="predicted"/>
<evidence type="ECO:0000313" key="2">
    <source>
        <dbReference type="EMBL" id="KAJ9130137.1"/>
    </source>
</evidence>
<reference evidence="2" key="1">
    <citation type="submission" date="2022-07" db="EMBL/GenBank/DDBJ databases">
        <title>Fungi with potential for degradation of polypropylene.</title>
        <authorList>
            <person name="Gostincar C."/>
        </authorList>
    </citation>
    <scope>NUCLEOTIDE SEQUENCE</scope>
    <source>
        <strain evidence="2">EXF-13308</strain>
    </source>
</reference>
<accession>A0AA38R1Z0</accession>
<dbReference type="EMBL" id="JANBVO010000105">
    <property type="protein sequence ID" value="KAJ9130137.1"/>
    <property type="molecule type" value="Genomic_DNA"/>
</dbReference>
<feature type="compositionally biased region" description="Basic and acidic residues" evidence="1">
    <location>
        <begin position="190"/>
        <end position="205"/>
    </location>
</feature>
<keyword evidence="3" id="KW-1185">Reference proteome</keyword>
<sequence length="225" mass="24937">MQDVRYIGAVTVQIDIVYFSSSGTWDTKRLDELQNIIWDMNGPESRISGQAPIAIKKSDLDGALELLGIQPGKVRDTAAQRRQDTLKSLAAVVGEDQSNKGGAAAANSTILLSPSPVPAEDGNPPEGSTPAPRISQVSQEERLTLRIQELTQILFEKRLTLSRLLNDEQTLQKRLEDLVERVSKQQERLDQACIDRQEPQERIESEANLFEADDAEISQQSQATE</sequence>
<dbReference type="AlphaFoldDB" id="A0AA38R1Z0"/>
<evidence type="ECO:0000256" key="1">
    <source>
        <dbReference type="SAM" id="MobiDB-lite"/>
    </source>
</evidence>
<comment type="caution">
    <text evidence="2">The sequence shown here is derived from an EMBL/GenBank/DDBJ whole genome shotgun (WGS) entry which is preliminary data.</text>
</comment>
<organism evidence="2 3">
    <name type="scientific">Pleurostoma richardsiae</name>
    <dbReference type="NCBI Taxonomy" id="41990"/>
    <lineage>
        <taxon>Eukaryota</taxon>
        <taxon>Fungi</taxon>
        <taxon>Dikarya</taxon>
        <taxon>Ascomycota</taxon>
        <taxon>Pezizomycotina</taxon>
        <taxon>Sordariomycetes</taxon>
        <taxon>Sordariomycetidae</taxon>
        <taxon>Calosphaeriales</taxon>
        <taxon>Pleurostomataceae</taxon>
        <taxon>Pleurostoma</taxon>
    </lineage>
</organism>